<feature type="region of interest" description="Disordered" evidence="5">
    <location>
        <begin position="297"/>
        <end position="317"/>
    </location>
</feature>
<sequence length="358" mass="41100">MHTWIFISPSSKMERKVNKFIEHISASEIDGQINPLELHLVLIQAVLANWRWYIKSLVDRATEQSSRIIAATAGRGNSGSIDIEINFADRQVLKVVEDRVLDLITIFESTADTISTILERYGLIYNTSNNQPWHDQVTINLKDNLREVELYRKKADTLHKMVQGTASLLSDLLDYENAKTAEENSKALAVLAQESREENITMRKLTEEGTKDAAAVKVITLITILFLPTTVVSGFFSTQFVKQSDDGRLLELTDNWWLIVAVALPLTGFTILVWYCWMKYPWKRWWCQLWNGWRPSRPPGGTESEKPNSETSEPTHLYHRSEDNFSVGSQLELGVQGSFDEIRYKHSRRREIRDKDPG</sequence>
<evidence type="ECO:0000256" key="2">
    <source>
        <dbReference type="ARBA" id="ARBA00022692"/>
    </source>
</evidence>
<dbReference type="EMBL" id="JBFCZG010000006">
    <property type="protein sequence ID" value="KAL3421149.1"/>
    <property type="molecule type" value="Genomic_DNA"/>
</dbReference>
<evidence type="ECO:0000256" key="6">
    <source>
        <dbReference type="SAM" id="Phobius"/>
    </source>
</evidence>
<comment type="caution">
    <text evidence="7">The sequence shown here is derived from an EMBL/GenBank/DDBJ whole genome shotgun (WGS) entry which is preliminary data.</text>
</comment>
<evidence type="ECO:0008006" key="9">
    <source>
        <dbReference type="Google" id="ProtNLM"/>
    </source>
</evidence>
<dbReference type="Proteomes" id="UP001629113">
    <property type="component" value="Unassembled WGS sequence"/>
</dbReference>
<dbReference type="SUPFAM" id="SSF144083">
    <property type="entry name" value="Magnesium transport protein CorA, transmembrane region"/>
    <property type="match status" value="1"/>
</dbReference>
<feature type="transmembrane region" description="Helical" evidence="6">
    <location>
        <begin position="256"/>
        <end position="277"/>
    </location>
</feature>
<name>A0ABR4PCV1_9HELO</name>
<evidence type="ECO:0000256" key="4">
    <source>
        <dbReference type="ARBA" id="ARBA00023136"/>
    </source>
</evidence>
<evidence type="ECO:0000256" key="5">
    <source>
        <dbReference type="SAM" id="MobiDB-lite"/>
    </source>
</evidence>
<keyword evidence="3 6" id="KW-1133">Transmembrane helix</keyword>
<comment type="subcellular location">
    <subcellularLocation>
        <location evidence="1">Membrane</location>
        <topology evidence="1">Multi-pass membrane protein</topology>
    </subcellularLocation>
</comment>
<evidence type="ECO:0000313" key="8">
    <source>
        <dbReference type="Proteomes" id="UP001629113"/>
    </source>
</evidence>
<keyword evidence="2 6" id="KW-0812">Transmembrane</keyword>
<reference evidence="7 8" key="1">
    <citation type="submission" date="2024-06" db="EMBL/GenBank/DDBJ databases">
        <title>Complete genome of Phlyctema vagabunda strain 19-DSS-EL-015.</title>
        <authorList>
            <person name="Fiorenzani C."/>
        </authorList>
    </citation>
    <scope>NUCLEOTIDE SEQUENCE [LARGE SCALE GENOMIC DNA]</scope>
    <source>
        <strain evidence="7 8">19-DSS-EL-015</strain>
    </source>
</reference>
<gene>
    <name evidence="7" type="ORF">PVAG01_07594</name>
</gene>
<dbReference type="InterPro" id="IPR045863">
    <property type="entry name" value="CorA_TM1_TM2"/>
</dbReference>
<evidence type="ECO:0000256" key="1">
    <source>
        <dbReference type="ARBA" id="ARBA00004141"/>
    </source>
</evidence>
<protein>
    <recommendedName>
        <fullName evidence="9">Mg2+ transporter protein, CorA-like/Zinc transport protein ZntB</fullName>
    </recommendedName>
</protein>
<feature type="transmembrane region" description="Helical" evidence="6">
    <location>
        <begin position="214"/>
        <end position="236"/>
    </location>
</feature>
<accession>A0ABR4PCV1</accession>
<proteinExistence type="predicted"/>
<evidence type="ECO:0000256" key="3">
    <source>
        <dbReference type="ARBA" id="ARBA00022989"/>
    </source>
</evidence>
<dbReference type="Gene3D" id="1.20.58.340">
    <property type="entry name" value="Magnesium transport protein CorA, transmembrane region"/>
    <property type="match status" value="1"/>
</dbReference>
<keyword evidence="4 6" id="KW-0472">Membrane</keyword>
<evidence type="ECO:0000313" key="7">
    <source>
        <dbReference type="EMBL" id="KAL3421149.1"/>
    </source>
</evidence>
<keyword evidence="8" id="KW-1185">Reference proteome</keyword>
<organism evidence="7 8">
    <name type="scientific">Phlyctema vagabunda</name>
    <dbReference type="NCBI Taxonomy" id="108571"/>
    <lineage>
        <taxon>Eukaryota</taxon>
        <taxon>Fungi</taxon>
        <taxon>Dikarya</taxon>
        <taxon>Ascomycota</taxon>
        <taxon>Pezizomycotina</taxon>
        <taxon>Leotiomycetes</taxon>
        <taxon>Helotiales</taxon>
        <taxon>Dermateaceae</taxon>
        <taxon>Phlyctema</taxon>
    </lineage>
</organism>